<protein>
    <submittedName>
        <fullName evidence="3">Uncharacterized protein</fullName>
    </submittedName>
</protein>
<name>A0A484IE34_9ARCH</name>
<reference evidence="3 4" key="1">
    <citation type="submission" date="2019-02" db="EMBL/GenBank/DDBJ databases">
        <authorList>
            <person name="Lehtovirta-Morley E L."/>
        </authorList>
    </citation>
    <scope>NUCLEOTIDE SEQUENCE [LARGE SCALE GENOMIC DNA]</scope>
    <source>
        <strain evidence="3">NFRAN1</strain>
    </source>
</reference>
<dbReference type="RefSeq" id="WP_134484576.1">
    <property type="nucleotide sequence ID" value="NZ_LR216287.1"/>
</dbReference>
<dbReference type="OrthoDB" id="12151at2157"/>
<feature type="region of interest" description="Disordered" evidence="2">
    <location>
        <begin position="68"/>
        <end position="89"/>
    </location>
</feature>
<sequence>MSEFAYIRFLSLDLLTEEEKNNKNEIIELTEQVLDAEGIECDSKISKVSEEKLKEILKEVRKIRKKRRMNYDEEDESSTITIEETREQR</sequence>
<feature type="coiled-coil region" evidence="1">
    <location>
        <begin position="12"/>
        <end position="66"/>
    </location>
</feature>
<proteinExistence type="predicted"/>
<organism evidence="3 4">
    <name type="scientific">Candidatus Nitrosocosmicus franklandianus</name>
    <dbReference type="NCBI Taxonomy" id="1798806"/>
    <lineage>
        <taxon>Archaea</taxon>
        <taxon>Nitrososphaerota</taxon>
        <taxon>Nitrososphaeria</taxon>
        <taxon>Nitrososphaerales</taxon>
        <taxon>Nitrososphaeraceae</taxon>
        <taxon>Candidatus Nitrosocosmicus</taxon>
    </lineage>
</organism>
<accession>A0A484IE34</accession>
<gene>
    <name evidence="3" type="ORF">NFRAN_2017</name>
</gene>
<dbReference type="AlphaFoldDB" id="A0A484IE34"/>
<evidence type="ECO:0000256" key="2">
    <source>
        <dbReference type="SAM" id="MobiDB-lite"/>
    </source>
</evidence>
<evidence type="ECO:0000256" key="1">
    <source>
        <dbReference type="SAM" id="Coils"/>
    </source>
</evidence>
<keyword evidence="4" id="KW-1185">Reference proteome</keyword>
<dbReference type="EMBL" id="LR216287">
    <property type="protein sequence ID" value="VFJ14339.1"/>
    <property type="molecule type" value="Genomic_DNA"/>
</dbReference>
<dbReference type="KEGG" id="nfn:NFRAN_2017"/>
<evidence type="ECO:0000313" key="4">
    <source>
        <dbReference type="Proteomes" id="UP000294299"/>
    </source>
</evidence>
<dbReference type="Proteomes" id="UP000294299">
    <property type="component" value="Chromosome NFRAN"/>
</dbReference>
<evidence type="ECO:0000313" key="3">
    <source>
        <dbReference type="EMBL" id="VFJ14339.1"/>
    </source>
</evidence>
<keyword evidence="1" id="KW-0175">Coiled coil</keyword>
<dbReference type="GeneID" id="39421304"/>